<dbReference type="AlphaFoldDB" id="A0A0E9Q169"/>
<name>A0A0E9Q169_ANGAN</name>
<reference evidence="1" key="1">
    <citation type="submission" date="2014-11" db="EMBL/GenBank/DDBJ databases">
        <authorList>
            <person name="Amaro Gonzalez C."/>
        </authorList>
    </citation>
    <scope>NUCLEOTIDE SEQUENCE</scope>
</reference>
<proteinExistence type="predicted"/>
<protein>
    <submittedName>
        <fullName evidence="1">Uncharacterized protein</fullName>
    </submittedName>
</protein>
<dbReference type="EMBL" id="GBXM01098492">
    <property type="protein sequence ID" value="JAH10085.1"/>
    <property type="molecule type" value="Transcribed_RNA"/>
</dbReference>
<evidence type="ECO:0000313" key="1">
    <source>
        <dbReference type="EMBL" id="JAH10085.1"/>
    </source>
</evidence>
<accession>A0A0E9Q169</accession>
<reference evidence="1" key="2">
    <citation type="journal article" date="2015" name="Fish Shellfish Immunol.">
        <title>Early steps in the European eel (Anguilla anguilla)-Vibrio vulnificus interaction in the gills: Role of the RtxA13 toxin.</title>
        <authorList>
            <person name="Callol A."/>
            <person name="Pajuelo D."/>
            <person name="Ebbesson L."/>
            <person name="Teles M."/>
            <person name="MacKenzie S."/>
            <person name="Amaro C."/>
        </authorList>
    </citation>
    <scope>NUCLEOTIDE SEQUENCE</scope>
</reference>
<organism evidence="1">
    <name type="scientific">Anguilla anguilla</name>
    <name type="common">European freshwater eel</name>
    <name type="synonym">Muraena anguilla</name>
    <dbReference type="NCBI Taxonomy" id="7936"/>
    <lineage>
        <taxon>Eukaryota</taxon>
        <taxon>Metazoa</taxon>
        <taxon>Chordata</taxon>
        <taxon>Craniata</taxon>
        <taxon>Vertebrata</taxon>
        <taxon>Euteleostomi</taxon>
        <taxon>Actinopterygii</taxon>
        <taxon>Neopterygii</taxon>
        <taxon>Teleostei</taxon>
        <taxon>Anguilliformes</taxon>
        <taxon>Anguillidae</taxon>
        <taxon>Anguilla</taxon>
    </lineage>
</organism>
<sequence>MLVRACRFVQIASLDLAHTLFCEITLESKWNPELLGFHNGKTIFLILFFFV</sequence>